<reference evidence="3 4" key="1">
    <citation type="submission" date="2019-07" db="EMBL/GenBank/DDBJ databases">
        <title>Whole genome shotgun sequence of Vibrio superstes NBRC 103154.</title>
        <authorList>
            <person name="Hosoyama A."/>
            <person name="Uohara A."/>
            <person name="Ohji S."/>
            <person name="Ichikawa N."/>
        </authorList>
    </citation>
    <scope>NUCLEOTIDE SEQUENCE [LARGE SCALE GENOMIC DNA]</scope>
    <source>
        <strain evidence="3 4">NBRC 103154</strain>
    </source>
</reference>
<dbReference type="SUPFAM" id="SSF56349">
    <property type="entry name" value="DNA breaking-rejoining enzymes"/>
    <property type="match status" value="1"/>
</dbReference>
<dbReference type="AlphaFoldDB" id="A0A511QTZ3"/>
<name>A0A511QTZ3_9VIBR</name>
<feature type="domain" description="Tyr recombinase" evidence="2">
    <location>
        <begin position="480"/>
        <end position="620"/>
    </location>
</feature>
<evidence type="ECO:0000313" key="4">
    <source>
        <dbReference type="Proteomes" id="UP000321113"/>
    </source>
</evidence>
<dbReference type="InterPro" id="IPR013762">
    <property type="entry name" value="Integrase-like_cat_sf"/>
</dbReference>
<keyword evidence="1" id="KW-0233">DNA recombination</keyword>
<dbReference type="GO" id="GO:0015074">
    <property type="term" value="P:DNA integration"/>
    <property type="evidence" value="ECO:0007669"/>
    <property type="project" value="InterPro"/>
</dbReference>
<dbReference type="InterPro" id="IPR002104">
    <property type="entry name" value="Integrase_catalytic"/>
</dbReference>
<dbReference type="GO" id="GO:0003677">
    <property type="term" value="F:DNA binding"/>
    <property type="evidence" value="ECO:0007669"/>
    <property type="project" value="InterPro"/>
</dbReference>
<dbReference type="Proteomes" id="UP000321113">
    <property type="component" value="Unassembled WGS sequence"/>
</dbReference>
<evidence type="ECO:0000259" key="2">
    <source>
        <dbReference type="Pfam" id="PF00589"/>
    </source>
</evidence>
<evidence type="ECO:0000313" key="3">
    <source>
        <dbReference type="EMBL" id="GEM80824.1"/>
    </source>
</evidence>
<comment type="caution">
    <text evidence="3">The sequence shown here is derived from an EMBL/GenBank/DDBJ whole genome shotgun (WGS) entry which is preliminary data.</text>
</comment>
<keyword evidence="4" id="KW-1185">Reference proteome</keyword>
<dbReference type="InterPro" id="IPR011010">
    <property type="entry name" value="DNA_brk_join_enz"/>
</dbReference>
<dbReference type="CDD" id="cd00397">
    <property type="entry name" value="DNA_BRE_C"/>
    <property type="match status" value="1"/>
</dbReference>
<dbReference type="Gene3D" id="1.10.443.10">
    <property type="entry name" value="Intergrase catalytic core"/>
    <property type="match status" value="1"/>
</dbReference>
<organism evidence="3 4">
    <name type="scientific">Vibrio superstes NBRC 103154</name>
    <dbReference type="NCBI Taxonomy" id="1219062"/>
    <lineage>
        <taxon>Bacteria</taxon>
        <taxon>Pseudomonadati</taxon>
        <taxon>Pseudomonadota</taxon>
        <taxon>Gammaproteobacteria</taxon>
        <taxon>Vibrionales</taxon>
        <taxon>Vibrionaceae</taxon>
        <taxon>Vibrio</taxon>
    </lineage>
</organism>
<protein>
    <recommendedName>
        <fullName evidence="2">Tyr recombinase domain-containing protein</fullName>
    </recommendedName>
</protein>
<dbReference type="OrthoDB" id="5841477at2"/>
<proteinExistence type="predicted"/>
<dbReference type="EMBL" id="BJXK01000014">
    <property type="protein sequence ID" value="GEM80824.1"/>
    <property type="molecule type" value="Genomic_DNA"/>
</dbReference>
<dbReference type="RefSeq" id="WP_119008210.1">
    <property type="nucleotide sequence ID" value="NZ_BJXK01000014.1"/>
</dbReference>
<dbReference type="GO" id="GO:0006310">
    <property type="term" value="P:DNA recombination"/>
    <property type="evidence" value="ECO:0007669"/>
    <property type="project" value="UniProtKB-KW"/>
</dbReference>
<sequence length="957" mass="110146">MTSNNLTAADIQGYLHEMGLSPLAKEHYDAVIMLIAEDSQNRRVLTDESLERIRSHIKTIPSGRQRKLKGALDHTLLYLQNACQWQLPEQKSRVYRDHMESWLVQIMKHAHLGGALYGEYKKQDWVSKGKTLSPYEIITLLSMEVAPLSMAHWIDILKRPDSIDVFEDRLTLKVHHPLKHTKQLPSFTRYSLTPTACYALHHYYKQTSKGKRCIREARLLESINDEANKLHVVHPLLARLYPKPITAREWHLAIQSVWHCQYGYPPELLSDLVQPTRHFAFKPVVVSDTHTRKGLRKCFELPQIERQPKAQTSVKTYWPHLALLKRLASEPRTVLKTALSNEEDLEWPIDNVLPPLLHLFIKDLIVHGGIKVKMLSDASLVKYTGIYTKLPSPLSYLDASDPVKLDAWAKQAFETQESEAHQWLVYNFLRFLSHLALTDHLDIHQFECPTLPMNVDAYRLSTEQVHYAVHTLVNTNKGTSLQRLFSAVALLLGYYGALRRGEIVRLRIQDVVVISTRKHQFRLHITETVEGKTKNGQSRYVHVVMPSASANLLVALLKIKQTCPKDAPLLGFIGESSSSRQLHYLYPVTQVLKALYGNQVRFHHLRHSGAHLLYLQGLSLACEFHDHSTPDLYTELMLTKEVCEARFEFWLQNNDFSQMNDGILLDVIGEQLGHSHYATTRLSYLHGIEWLPEFFTPKREYSIKQLRTLIGKHRTHFLLSLPSIAKRLPANTKLNATTTITLSDAELTDEFLLTSIGNALPRHYVPSLPLIDTFDDNRLFDIWLNTLHYNHVKTHKPSARSKAVPTFNWQTPMLIDTLMNKGVSFEAVSDFWYMTGKHRDFGLSKRQRNALQCLGPIDVLDERSFSVSFACNHFNAEAFEALFRSRLFQCFEVSFLLEQNRKQSPTRKLELIKTYYAKKGEHITVNTIATGASRFTAVFRFIPDSPLLFHTLIDYLK</sequence>
<gene>
    <name evidence="3" type="ORF">VSU01S_30690</name>
</gene>
<evidence type="ECO:0000256" key="1">
    <source>
        <dbReference type="ARBA" id="ARBA00023172"/>
    </source>
</evidence>
<dbReference type="Pfam" id="PF00589">
    <property type="entry name" value="Phage_integrase"/>
    <property type="match status" value="1"/>
</dbReference>
<accession>A0A511QTZ3</accession>